<evidence type="ECO:0000313" key="3">
    <source>
        <dbReference type="Proteomes" id="UP000294621"/>
    </source>
</evidence>
<dbReference type="STRING" id="683150.G205_18974"/>
<sequence>MTELTGPDAATAEPSPDWPEAPGAGITDPAVARALARLADLPQAPVAEHEAAYTALHDELLEALNDEHPDADADAGAAGGGA</sequence>
<dbReference type="AlphaFoldDB" id="A0A4R5XMF6"/>
<comment type="caution">
    <text evidence="2">The sequence shown here is derived from an EMBL/GenBank/DDBJ whole genome shotgun (WGS) entry which is preliminary data.</text>
</comment>
<feature type="region of interest" description="Disordered" evidence="1">
    <location>
        <begin position="1"/>
        <end position="27"/>
    </location>
</feature>
<evidence type="ECO:0000256" key="1">
    <source>
        <dbReference type="SAM" id="MobiDB-lite"/>
    </source>
</evidence>
<organism evidence="2 3">
    <name type="scientific">Arthrobacter nitrophenolicus</name>
    <dbReference type="NCBI Taxonomy" id="683150"/>
    <lineage>
        <taxon>Bacteria</taxon>
        <taxon>Bacillati</taxon>
        <taxon>Actinomycetota</taxon>
        <taxon>Actinomycetes</taxon>
        <taxon>Micrococcales</taxon>
        <taxon>Micrococcaceae</taxon>
        <taxon>Arthrobacter</taxon>
    </lineage>
</organism>
<name>A0A4R5XMF6_9MICC</name>
<proteinExistence type="predicted"/>
<gene>
    <name evidence="2" type="ORF">E2R57_20925</name>
</gene>
<accession>A0A4R5XMF6</accession>
<dbReference type="EMBL" id="SMZQ01000019">
    <property type="protein sequence ID" value="TDL31637.1"/>
    <property type="molecule type" value="Genomic_DNA"/>
</dbReference>
<reference evidence="2 3" key="1">
    <citation type="submission" date="2019-03" db="EMBL/GenBank/DDBJ databases">
        <title>Genome Sequencing and Assembly of Various Microbes Isolated from Partially Reclaimed Soil and Acid Mine Drainage (AMD) Site.</title>
        <authorList>
            <person name="Steinbock B."/>
            <person name="Bechtold R."/>
            <person name="Sevigny J.L."/>
            <person name="Thomas D."/>
            <person name="Cuthill L.R."/>
            <person name="Aveiro Johannsen E.J."/>
            <person name="Thomas K."/>
            <person name="Ghosh A."/>
        </authorList>
    </citation>
    <scope>NUCLEOTIDE SEQUENCE [LARGE SCALE GENOMIC DNA]</scope>
    <source>
        <strain evidence="2 3">S-A1</strain>
    </source>
</reference>
<dbReference type="Proteomes" id="UP000294621">
    <property type="component" value="Unassembled WGS sequence"/>
</dbReference>
<evidence type="ECO:0000313" key="2">
    <source>
        <dbReference type="EMBL" id="TDL31637.1"/>
    </source>
</evidence>
<protein>
    <submittedName>
        <fullName evidence="2">Uncharacterized protein</fullName>
    </submittedName>
</protein>
<dbReference type="RefSeq" id="WP_133352372.1">
    <property type="nucleotide sequence ID" value="NZ_SMZQ01000019.1"/>
</dbReference>